<evidence type="ECO:0000259" key="7">
    <source>
        <dbReference type="Pfam" id="PF17390"/>
    </source>
</evidence>
<dbReference type="SUPFAM" id="SSF48208">
    <property type="entry name" value="Six-hairpin glycosidases"/>
    <property type="match status" value="1"/>
</dbReference>
<dbReference type="EMBL" id="DVFJ01000009">
    <property type="protein sequence ID" value="HIQ71263.1"/>
    <property type="molecule type" value="Genomic_DNA"/>
</dbReference>
<dbReference type="Gene3D" id="2.60.120.260">
    <property type="entry name" value="Galactose-binding domain-like"/>
    <property type="match status" value="2"/>
</dbReference>
<evidence type="ECO:0000259" key="4">
    <source>
        <dbReference type="Pfam" id="PF05592"/>
    </source>
</evidence>
<comment type="catalytic activity">
    <reaction evidence="1">
        <text>Hydrolysis of terminal non-reducing alpha-L-rhamnose residues in alpha-L-rhamnosides.</text>
        <dbReference type="EC" id="3.2.1.40"/>
    </reaction>
</comment>
<dbReference type="InterPro" id="IPR035398">
    <property type="entry name" value="Bac_rhamnosid_C"/>
</dbReference>
<dbReference type="PIRSF" id="PIRSF010631">
    <property type="entry name" value="A-rhamnsds"/>
    <property type="match status" value="1"/>
</dbReference>
<dbReference type="GO" id="GO:0030596">
    <property type="term" value="F:alpha-L-rhamnosidase activity"/>
    <property type="evidence" value="ECO:0007669"/>
    <property type="project" value="UniProtKB-EC"/>
</dbReference>
<dbReference type="Proteomes" id="UP000886887">
    <property type="component" value="Unassembled WGS sequence"/>
</dbReference>
<name>A0A9D0ZB97_9FIRM</name>
<evidence type="ECO:0000313" key="8">
    <source>
        <dbReference type="EMBL" id="HIQ71263.1"/>
    </source>
</evidence>
<protein>
    <recommendedName>
        <fullName evidence="2">alpha-L-rhamnosidase</fullName>
        <ecNumber evidence="2">3.2.1.40</ecNumber>
    </recommendedName>
</protein>
<feature type="domain" description="Bacterial alpha-L-rhamnosidase N-terminal" evidence="5">
    <location>
        <begin position="185"/>
        <end position="342"/>
    </location>
</feature>
<dbReference type="AlphaFoldDB" id="A0A9D0ZB97"/>
<dbReference type="Gene3D" id="1.50.10.10">
    <property type="match status" value="1"/>
</dbReference>
<keyword evidence="3 8" id="KW-0378">Hydrolase</keyword>
<reference evidence="8" key="2">
    <citation type="journal article" date="2021" name="PeerJ">
        <title>Extensive microbial diversity within the chicken gut microbiome revealed by metagenomics and culture.</title>
        <authorList>
            <person name="Gilroy R."/>
            <person name="Ravi A."/>
            <person name="Getino M."/>
            <person name="Pursley I."/>
            <person name="Horton D.L."/>
            <person name="Alikhan N.F."/>
            <person name="Baker D."/>
            <person name="Gharbi K."/>
            <person name="Hall N."/>
            <person name="Watson M."/>
            <person name="Adriaenssens E.M."/>
            <person name="Foster-Nyarko E."/>
            <person name="Jarju S."/>
            <person name="Secka A."/>
            <person name="Antonio M."/>
            <person name="Oren A."/>
            <person name="Chaudhuri R.R."/>
            <person name="La Ragione R."/>
            <person name="Hildebrand F."/>
            <person name="Pallen M.J."/>
        </authorList>
    </citation>
    <scope>NUCLEOTIDE SEQUENCE</scope>
    <source>
        <strain evidence="8">ChiSxjej2B14-6234</strain>
    </source>
</reference>
<proteinExistence type="predicted"/>
<organism evidence="8 9">
    <name type="scientific">Candidatus Onthenecus intestinigallinarum</name>
    <dbReference type="NCBI Taxonomy" id="2840875"/>
    <lineage>
        <taxon>Bacteria</taxon>
        <taxon>Bacillati</taxon>
        <taxon>Bacillota</taxon>
        <taxon>Clostridia</taxon>
        <taxon>Eubacteriales</taxon>
        <taxon>Candidatus Onthenecus</taxon>
    </lineage>
</organism>
<dbReference type="InterPro" id="IPR016007">
    <property type="entry name" value="Alpha_rhamnosid"/>
</dbReference>
<dbReference type="InterPro" id="IPR035396">
    <property type="entry name" value="Bac_rhamnosid6H"/>
</dbReference>
<reference evidence="8" key="1">
    <citation type="submission" date="2020-10" db="EMBL/GenBank/DDBJ databases">
        <authorList>
            <person name="Gilroy R."/>
        </authorList>
    </citation>
    <scope>NUCLEOTIDE SEQUENCE</scope>
    <source>
        <strain evidence="8">ChiSxjej2B14-6234</strain>
    </source>
</reference>
<dbReference type="InterPro" id="IPR013737">
    <property type="entry name" value="Bac_rhamnosid_N"/>
</dbReference>
<dbReference type="Pfam" id="PF08531">
    <property type="entry name" value="Bac_rhamnosid_N"/>
    <property type="match status" value="1"/>
</dbReference>
<dbReference type="PANTHER" id="PTHR33307:SF6">
    <property type="entry name" value="ALPHA-RHAMNOSIDASE (EUROFUNG)-RELATED"/>
    <property type="match status" value="1"/>
</dbReference>
<feature type="domain" description="Alpha-L-rhamnosidase concanavalin-like" evidence="4">
    <location>
        <begin position="354"/>
        <end position="450"/>
    </location>
</feature>
<accession>A0A9D0ZB97</accession>
<feature type="domain" description="Alpha-L-rhamnosidase C-terminal" evidence="7">
    <location>
        <begin position="821"/>
        <end position="887"/>
    </location>
</feature>
<dbReference type="Gene3D" id="2.60.40.10">
    <property type="entry name" value="Immunoglobulins"/>
    <property type="match status" value="1"/>
</dbReference>
<dbReference type="Pfam" id="PF25788">
    <property type="entry name" value="Ig_Rha78A_N"/>
    <property type="match status" value="1"/>
</dbReference>
<dbReference type="InterPro" id="IPR012341">
    <property type="entry name" value="6hp_glycosidase-like_sf"/>
</dbReference>
<evidence type="ECO:0000259" key="5">
    <source>
        <dbReference type="Pfam" id="PF08531"/>
    </source>
</evidence>
<dbReference type="Pfam" id="PF17389">
    <property type="entry name" value="Bac_rhamnosid6H"/>
    <property type="match status" value="1"/>
</dbReference>
<evidence type="ECO:0000256" key="1">
    <source>
        <dbReference type="ARBA" id="ARBA00001445"/>
    </source>
</evidence>
<gene>
    <name evidence="8" type="ORF">IAB73_03515</name>
</gene>
<evidence type="ECO:0000256" key="3">
    <source>
        <dbReference type="ARBA" id="ARBA00022801"/>
    </source>
</evidence>
<dbReference type="Pfam" id="PF17390">
    <property type="entry name" value="Bac_rhamnosid_C"/>
    <property type="match status" value="1"/>
</dbReference>
<dbReference type="GO" id="GO:0005975">
    <property type="term" value="P:carbohydrate metabolic process"/>
    <property type="evidence" value="ECO:0007669"/>
    <property type="project" value="InterPro"/>
</dbReference>
<feature type="domain" description="Alpha-L-rhamnosidase six-hairpin glycosidase" evidence="6">
    <location>
        <begin position="455"/>
        <end position="818"/>
    </location>
</feature>
<dbReference type="Gene3D" id="2.60.420.10">
    <property type="entry name" value="Maltose phosphorylase, domain 3"/>
    <property type="match status" value="1"/>
</dbReference>
<dbReference type="PANTHER" id="PTHR33307">
    <property type="entry name" value="ALPHA-RHAMNOSIDASE (EUROFUNG)"/>
    <property type="match status" value="1"/>
</dbReference>
<evidence type="ECO:0000256" key="2">
    <source>
        <dbReference type="ARBA" id="ARBA00012652"/>
    </source>
</evidence>
<dbReference type="Pfam" id="PF05592">
    <property type="entry name" value="Bac_rhamnosid"/>
    <property type="match status" value="1"/>
</dbReference>
<dbReference type="InterPro" id="IPR008928">
    <property type="entry name" value="6-hairpin_glycosidase_sf"/>
</dbReference>
<dbReference type="InterPro" id="IPR013783">
    <property type="entry name" value="Ig-like_fold"/>
</dbReference>
<dbReference type="InterPro" id="IPR008902">
    <property type="entry name" value="Rhamnosid_concanavalin"/>
</dbReference>
<comment type="caution">
    <text evidence="8">The sequence shown here is derived from an EMBL/GenBank/DDBJ whole genome shotgun (WGS) entry which is preliminary data.</text>
</comment>
<sequence>MRLRPEYRRSGRRILRREAGEEKAVARGGGGCYNRGKQRAQARRKAMKSMRITRLRTDHLELPLGALLQAPTLSYVAEASTGARQVSARIEVAHTPDFGELLYDSGERADISSLGFTPPLTLAPRTRYFWRVSVRANDGDCAVSEPAWFETGKRDEAWQARWIRAPFDADVHPVLERRFELAQAPERARVYMVGLGLYELYVNGQKAGDEYLAPFYNDYERWIQMQTYDVTDLLHAGENCVQILLGNGWYKGRFGFDGHSGAIYGSAMQALLELRAQAADGEFVLCTDETWTCRPSPVTASGIYDGEAYDARLEGAGEGVPAALAQAPEGPLCDRMSPPLRICDRRAPVRLLHTPAGEQVLDFGQVMTGWVEMDVDLPAGAQVTLEYGELLQNDCFYQGNLRTARQAYAFTSAGRPAHARPHFTFYGFRYVRVTGLERVRPEDFTACVLHSDLQRTGWVETSNEKVNRLIENAFWGQIGNFVDVPTDCPQRDERMGWTGDAQVFSATASFNQYTPAFYAKYLHDMLLEQRALGGSVPFVVPDILGRLQRLSSKNQVDGWGTEHGSCAWGDAATVIPWTLYTFFGDKELLARQFENMTAWTDYIHAQDEARCGGSRLWTCGFHFADWLALDNPDKDSCFGGTDPYFVASAYYYLSASLTAKAAAVLGREAERLRYERLALEVRDAIRREYFTPTGRIAVPTQTGMVLALALDLAPEAARGRIARDLRARLEARDMHLDTGFVGTYFLLRALTQCGLSDCAYALLLQEDYPSWLYEVNMGATTVWERWNSVLPNGLVSDTGMNSMNHYAYGSVVEWMYRDMCGLNPAAPGFKRARIAPHSDARIGHARCTYDSAAGRYACGWERTQDGVRYAVTVPFDCEAEFVPESAQGSLTLNGAPVQPQDGGVRLGPGTWEILWTR</sequence>
<dbReference type="EC" id="3.2.1.40" evidence="2"/>
<evidence type="ECO:0000313" key="9">
    <source>
        <dbReference type="Proteomes" id="UP000886887"/>
    </source>
</evidence>
<evidence type="ECO:0000259" key="6">
    <source>
        <dbReference type="Pfam" id="PF17389"/>
    </source>
</evidence>